<dbReference type="Proteomes" id="UP000391834">
    <property type="component" value="Unassembled WGS sequence"/>
</dbReference>
<keyword evidence="3" id="KW-1185">Reference proteome</keyword>
<accession>A0A5M4B2V2</accession>
<dbReference type="AlphaFoldDB" id="A0A5M4B2V2"/>
<evidence type="ECO:0000313" key="3">
    <source>
        <dbReference type="Proteomes" id="UP000391834"/>
    </source>
</evidence>
<comment type="caution">
    <text evidence="2">The sequence shown here is derived from an EMBL/GenBank/DDBJ whole genome shotgun (WGS) entry which is preliminary data.</text>
</comment>
<dbReference type="EMBL" id="BLAX01000001">
    <property type="protein sequence ID" value="GET34489.1"/>
    <property type="molecule type" value="Genomic_DNA"/>
</dbReference>
<dbReference type="PANTHER" id="PTHR45726">
    <property type="entry name" value="LEUKOTRIENE A-4 HYDROLASE"/>
    <property type="match status" value="1"/>
</dbReference>
<proteinExistence type="predicted"/>
<dbReference type="GO" id="GO:0008270">
    <property type="term" value="F:zinc ion binding"/>
    <property type="evidence" value="ECO:0007669"/>
    <property type="project" value="InterPro"/>
</dbReference>
<sequence length="1027" mass="118260">MKRQKELYALHWVVNMAFFMKTFTAEKRPRSTNQRDVSRIFLICTSLFIFLFIFGTSSEVFAQEYFQQEVNYNIHVSLNDQVHELNAFETLEYINHSPDTLHFLYFHLWPNAYSSNNTPLARQLFPFYGKEKLFDDPELRGFIDSLNFEIDGRKVPWELLPGQPDICRINLEVPLISGDSVRITTPFRVKIPKGVTSRLGHIGESYQISQWYPKPAVYDQAGWHPMSYLDQGEFFSEFGRFDVRITLPVNYIVGASGNLQTDSEIEMLDKLSADTTWIKTANSAGTDFPASSKQLKTIRYTADKIHDFAWFADKRFHVQKGKVILPNSGREVATMVLFTNQQADFWKKALSYVNEAIRWFSSKIGDYPYQSFTAVQSGLTSGDGMEYPGITVIGLAEDAYSLDEVIAHEICHNWFYSALGSDERQFPFMDESITSTYTDRYLKEKYPGKKLWEVYVKNRKLAKFIHIDKLPIQRMQELEWLVQARNNLEQPINLPATEYTELNYVLMIYNKAATAFHYLRAYLGDSVFDSAMQEYYIQWKYKHPQPEGLRVILETQSGKDLSWFFTDLLGTTKRLDYKMVRIENQQLLIKNKGELVAPLFISGLTGDSIFFEKWVDGFEGHKWIDLPPGDYSEIKIDPGHVTPEISRINNNINKTGTFPRADPLQTQLLFSVNDPETHTLMYMPAINWTRENGFMLGMAFHNGFIIPKPLEYFVMPFYAFGNSDLAGFGRVAYNITPYDKFIRLATISLEATQFGAPGHQNYRKVKTGLELHLRNEKMTHPLNHSVFGNYIAASNLFQIELQEKAKMNSYLQFGYLLEKPGLVNPFTLLASFESGKSYQKTSVEFNYKVSYFGRDNGLDIRLFSGIMLKNDPDVPFYAFSASGRSGRQQYLYQGTYPDRFSVFPENFFSRQMTLSEGGLVSPMNDSLGYSRWLFSMSFTSNLPGKAARFPVKPFLNLLLNDHGATVGQNSPFFYEAGLKTGIWDFFEIYIPVLVSKNMTSAGGAFKNRIRFVFSLDSFNRLNMSGKR</sequence>
<feature type="domain" description="Peptidase M1 membrane alanine aminopeptidase" evidence="1">
    <location>
        <begin position="397"/>
        <end position="565"/>
    </location>
</feature>
<dbReference type="Pfam" id="PF01433">
    <property type="entry name" value="Peptidase_M1"/>
    <property type="match status" value="1"/>
</dbReference>
<organism evidence="2 3">
    <name type="scientific">Prolixibacter bellariivorans</name>
    <dbReference type="NCBI Taxonomy" id="314319"/>
    <lineage>
        <taxon>Bacteria</taxon>
        <taxon>Pseudomonadati</taxon>
        <taxon>Bacteroidota</taxon>
        <taxon>Bacteroidia</taxon>
        <taxon>Marinilabiliales</taxon>
        <taxon>Prolixibacteraceae</taxon>
        <taxon>Prolixibacter</taxon>
    </lineage>
</organism>
<dbReference type="InterPro" id="IPR034015">
    <property type="entry name" value="M1_LTA4H"/>
</dbReference>
<evidence type="ECO:0000259" key="1">
    <source>
        <dbReference type="Pfam" id="PF01433"/>
    </source>
</evidence>
<dbReference type="PANTHER" id="PTHR45726:SF3">
    <property type="entry name" value="LEUKOTRIENE A-4 HYDROLASE"/>
    <property type="match status" value="1"/>
</dbReference>
<dbReference type="InterPro" id="IPR027268">
    <property type="entry name" value="Peptidase_M4/M1_CTD_sf"/>
</dbReference>
<evidence type="ECO:0000313" key="2">
    <source>
        <dbReference type="EMBL" id="GET34489.1"/>
    </source>
</evidence>
<dbReference type="InterPro" id="IPR014782">
    <property type="entry name" value="Peptidase_M1_dom"/>
</dbReference>
<dbReference type="GO" id="GO:0008237">
    <property type="term" value="F:metallopeptidase activity"/>
    <property type="evidence" value="ECO:0007669"/>
    <property type="project" value="InterPro"/>
</dbReference>
<dbReference type="Gene3D" id="1.10.390.10">
    <property type="entry name" value="Neutral Protease Domain 2"/>
    <property type="match status" value="1"/>
</dbReference>
<gene>
    <name evidence="2" type="ORF">PbJCM13498_33520</name>
</gene>
<reference evidence="2 3" key="1">
    <citation type="submission" date="2019-10" db="EMBL/GenBank/DDBJ databases">
        <title>Prolixibacter strains distinguished by the presence of nitrate reductase genes were adept at nitrate-dependent anaerobic corrosion of metallic iron and carbon steel.</title>
        <authorList>
            <person name="Iino T."/>
            <person name="Shono N."/>
            <person name="Ito K."/>
            <person name="Nakamura R."/>
            <person name="Sueoka K."/>
            <person name="Harayama S."/>
            <person name="Ohkuma M."/>
        </authorList>
    </citation>
    <scope>NUCLEOTIDE SEQUENCE [LARGE SCALE GENOMIC DNA]</scope>
    <source>
        <strain evidence="2 3">JCM 13498</strain>
    </source>
</reference>
<dbReference type="SUPFAM" id="SSF55486">
    <property type="entry name" value="Metalloproteases ('zincins'), catalytic domain"/>
    <property type="match status" value="1"/>
</dbReference>
<protein>
    <recommendedName>
        <fullName evidence="1">Peptidase M1 membrane alanine aminopeptidase domain-containing protein</fullName>
    </recommendedName>
</protein>
<name>A0A5M4B2V2_9BACT</name>
<dbReference type="CDD" id="cd09604">
    <property type="entry name" value="M1_APN_like"/>
    <property type="match status" value="1"/>
</dbReference>